<accession>A0A2M9Y006</accession>
<sequence length="109" mass="12322">MFFVLFSKFTRHLSKFGIQIGLLVLSFVLGSGCDSLGKDCSKAKDNEIVCLYSVYAAYPSCLKTEYRTNYQMPSNPSTYTITTRDFTCETTRSLLLQNCRDQKKKQCGG</sequence>
<keyword evidence="2" id="KW-1185">Reference proteome</keyword>
<dbReference type="Proteomes" id="UP000297891">
    <property type="component" value="Unassembled WGS sequence"/>
</dbReference>
<proteinExistence type="predicted"/>
<evidence type="ECO:0000313" key="2">
    <source>
        <dbReference type="Proteomes" id="UP000297891"/>
    </source>
</evidence>
<dbReference type="RefSeq" id="WP_100791010.1">
    <property type="nucleotide sequence ID" value="NZ_NPDQ01000005.1"/>
</dbReference>
<name>A0A2M9Y006_9LEPT</name>
<gene>
    <name evidence="1" type="ORF">EHQ30_01165</name>
</gene>
<protein>
    <submittedName>
        <fullName evidence="1">Uncharacterized protein</fullName>
    </submittedName>
</protein>
<dbReference type="AlphaFoldDB" id="A0A2M9Y006"/>
<dbReference type="OrthoDB" id="9963453at2"/>
<organism evidence="1 2">
    <name type="scientific">Leptospira brenneri</name>
    <dbReference type="NCBI Taxonomy" id="2023182"/>
    <lineage>
        <taxon>Bacteria</taxon>
        <taxon>Pseudomonadati</taxon>
        <taxon>Spirochaetota</taxon>
        <taxon>Spirochaetia</taxon>
        <taxon>Leptospirales</taxon>
        <taxon>Leptospiraceae</taxon>
        <taxon>Leptospira</taxon>
    </lineage>
</organism>
<evidence type="ECO:0000313" key="1">
    <source>
        <dbReference type="EMBL" id="TGK95283.1"/>
    </source>
</evidence>
<reference evidence="1" key="1">
    <citation type="journal article" date="2019" name="PLoS Negl. Trop. Dis.">
        <title>Revisiting the worldwide diversity of Leptospira species in the environment.</title>
        <authorList>
            <person name="Vincent A.T."/>
            <person name="Schiettekatte O."/>
            <person name="Bourhy P."/>
            <person name="Veyrier F.J."/>
            <person name="Picardeau M."/>
        </authorList>
    </citation>
    <scope>NUCLEOTIDE SEQUENCE [LARGE SCALE GENOMIC DNA]</scope>
    <source>
        <strain evidence="1">201800277</strain>
    </source>
</reference>
<comment type="caution">
    <text evidence="1">The sequence shown here is derived from an EMBL/GenBank/DDBJ whole genome shotgun (WGS) entry which is preliminary data.</text>
</comment>
<dbReference type="EMBL" id="RQFP01000001">
    <property type="protein sequence ID" value="TGK95283.1"/>
    <property type="molecule type" value="Genomic_DNA"/>
</dbReference>